<keyword evidence="1" id="KW-0812">Transmembrane</keyword>
<keyword evidence="2" id="KW-0150">Chloroplast</keyword>
<accession>A4QM11</accession>
<sequence length="121" mass="14358">MQTLTEIRWLSMYLYLWKLEQKLVYSCFLRQIFCLQLSGILFLYQLRICFLGFIYQRSKIVKVFTGIGTIRITRKRKAFLVRNLPFIVMMMCSELTDRNELTYTAPYGSGGGNWIYVSLPQ</sequence>
<proteinExistence type="predicted"/>
<keyword evidence="1" id="KW-0472">Membrane</keyword>
<keyword evidence="2" id="KW-0934">Plastid</keyword>
<feature type="transmembrane region" description="Helical" evidence="1">
    <location>
        <begin position="23"/>
        <end position="44"/>
    </location>
</feature>
<dbReference type="AlphaFoldDB" id="A4QM11"/>
<evidence type="ECO:0000256" key="1">
    <source>
        <dbReference type="SAM" id="Phobius"/>
    </source>
</evidence>
<protein>
    <submittedName>
        <fullName evidence="2">ORF121</fullName>
    </submittedName>
</protein>
<name>A4QM11_PINKO</name>
<reference evidence="2" key="1">
    <citation type="submission" date="2007-04" db="EMBL/GenBank/DDBJ databases">
        <authorList>
            <person name="Noh E.W."/>
            <person name="Lee J.S."/>
            <person name="Choi Y.I."/>
            <person name="Han M.S."/>
            <person name="Yi Y.S."/>
            <person name="Han S.U."/>
        </authorList>
    </citation>
    <scope>NUCLEOTIDE SEQUENCE</scope>
</reference>
<keyword evidence="1" id="KW-1133">Transmembrane helix</keyword>
<dbReference type="EMBL" id="AY228468">
    <property type="protein sequence ID" value="ABP35330.1"/>
    <property type="molecule type" value="Genomic_DNA"/>
</dbReference>
<evidence type="ECO:0000313" key="2">
    <source>
        <dbReference type="EMBL" id="ABP35330.1"/>
    </source>
</evidence>
<geneLocation type="chloroplast" evidence="2"/>
<organism evidence="2">
    <name type="scientific">Pinus koraiensis</name>
    <name type="common">Korean pine</name>
    <dbReference type="NCBI Taxonomy" id="88728"/>
    <lineage>
        <taxon>Eukaryota</taxon>
        <taxon>Viridiplantae</taxon>
        <taxon>Streptophyta</taxon>
        <taxon>Embryophyta</taxon>
        <taxon>Tracheophyta</taxon>
        <taxon>Spermatophyta</taxon>
        <taxon>Pinopsida</taxon>
        <taxon>Pinidae</taxon>
        <taxon>Conifers I</taxon>
        <taxon>Pinales</taxon>
        <taxon>Pinaceae</taxon>
        <taxon>Pinus</taxon>
        <taxon>Pinus subgen. Strobus</taxon>
    </lineage>
</organism>